<dbReference type="InterPro" id="IPR020845">
    <property type="entry name" value="AMP-binding_CS"/>
</dbReference>
<dbReference type="InterPro" id="IPR045851">
    <property type="entry name" value="AMP-bd_C_sf"/>
</dbReference>
<evidence type="ECO:0000259" key="4">
    <source>
        <dbReference type="Pfam" id="PF13193"/>
    </source>
</evidence>
<dbReference type="Pfam" id="PF00501">
    <property type="entry name" value="AMP-binding"/>
    <property type="match status" value="1"/>
</dbReference>
<proteinExistence type="inferred from homology"/>
<dbReference type="RefSeq" id="WP_171681116.1">
    <property type="nucleotide sequence ID" value="NZ_JABGBN010000009.1"/>
</dbReference>
<comment type="caution">
    <text evidence="5">The sequence shown here is derived from an EMBL/GenBank/DDBJ whole genome shotgun (WGS) entry which is preliminary data.</text>
</comment>
<reference evidence="5 6" key="1">
    <citation type="submission" date="2020-05" db="EMBL/GenBank/DDBJ databases">
        <authorList>
            <person name="Niu N."/>
        </authorList>
    </citation>
    <scope>NUCLEOTIDE SEQUENCE [LARGE SCALE GENOMIC DNA]</scope>
    <source>
        <strain evidence="5 6">3340-03</strain>
    </source>
</reference>
<organism evidence="5 6">
    <name type="scientific">Pelistega suis</name>
    <dbReference type="NCBI Taxonomy" id="1631957"/>
    <lineage>
        <taxon>Bacteria</taxon>
        <taxon>Pseudomonadati</taxon>
        <taxon>Pseudomonadota</taxon>
        <taxon>Betaproteobacteria</taxon>
        <taxon>Burkholderiales</taxon>
        <taxon>Alcaligenaceae</taxon>
        <taxon>Pelistega</taxon>
    </lineage>
</organism>
<dbReference type="NCBIfam" id="NF006182">
    <property type="entry name" value="PRK08316.1"/>
    <property type="match status" value="1"/>
</dbReference>
<evidence type="ECO:0000313" key="6">
    <source>
        <dbReference type="Proteomes" id="UP000537862"/>
    </source>
</evidence>
<dbReference type="GO" id="GO:0031956">
    <property type="term" value="F:medium-chain fatty acid-CoA ligase activity"/>
    <property type="evidence" value="ECO:0007669"/>
    <property type="project" value="TreeGrafter"/>
</dbReference>
<sequence>MTTSIQYSRRFTLAEAFQRAVAQFPNKEALVFERRRWTYRQVDKAVQQIALYLKSKGLKAGDHVAAYGANSDAYVLYWLACNRLGLVHVPVNYALLGDELHYILTQSKAKAVFCDPHLKESLANIQPRLNLDLYGTFFGGEQDDILSVAAVPPHEPATPGSVVLEDIRQFIENTLPMGDTDDVLLTAFDEKSPAQILYTSGTTSLPKGAMLSHEALYAEYMSAIEALDIKPSDKALTSLPLYHSAQMQVFLMPGLLQGVTQVIIPAPKPDVCFLWFEKENITTFFAPPTVWISLLRHPEFSVDKMKMLKKAYYGASIMPLPVLEEIRQLFPEMGVYNCYGQSEIGPLATVLNPAEHLISPASAGRPVMNVMTRVVDDKMNTVPVGQVGEIVHQSKQLMSGYWDKPEQTEESFEGGWFHSGDMGYFDEHGFLYIVDRIKDVINTGGVLVSSRDVEECLYKHPSVAEVAVIAIPDEKWVEAVCAVVTLKAGTTATEQELINFAKERIAPFKVPKKVHFKDELPRNTAGKLLKRTLREEFAS</sequence>
<dbReference type="FunFam" id="3.30.300.30:FF:000008">
    <property type="entry name" value="2,3-dihydroxybenzoate-AMP ligase"/>
    <property type="match status" value="1"/>
</dbReference>
<dbReference type="InterPro" id="IPR000873">
    <property type="entry name" value="AMP-dep_synth/lig_dom"/>
</dbReference>
<dbReference type="InterPro" id="IPR042099">
    <property type="entry name" value="ANL_N_sf"/>
</dbReference>
<evidence type="ECO:0000259" key="3">
    <source>
        <dbReference type="Pfam" id="PF00501"/>
    </source>
</evidence>
<dbReference type="Proteomes" id="UP000537862">
    <property type="component" value="Unassembled WGS sequence"/>
</dbReference>
<dbReference type="AlphaFoldDB" id="A0A849P5N5"/>
<dbReference type="CDD" id="cd17631">
    <property type="entry name" value="FACL_FadD13-like"/>
    <property type="match status" value="1"/>
</dbReference>
<protein>
    <submittedName>
        <fullName evidence="5">Long-chain-fatty-acid--CoA ligase</fullName>
    </submittedName>
</protein>
<evidence type="ECO:0000256" key="1">
    <source>
        <dbReference type="ARBA" id="ARBA00006432"/>
    </source>
</evidence>
<keyword evidence="6" id="KW-1185">Reference proteome</keyword>
<feature type="domain" description="AMP-binding enzyme C-terminal" evidence="4">
    <location>
        <begin position="453"/>
        <end position="527"/>
    </location>
</feature>
<dbReference type="NCBIfam" id="NF004837">
    <property type="entry name" value="PRK06187.1"/>
    <property type="match status" value="1"/>
</dbReference>
<evidence type="ECO:0000313" key="5">
    <source>
        <dbReference type="EMBL" id="NOL52426.1"/>
    </source>
</evidence>
<name>A0A849P5N5_9BURK</name>
<keyword evidence="2 5" id="KW-0436">Ligase</keyword>
<dbReference type="Pfam" id="PF13193">
    <property type="entry name" value="AMP-binding_C"/>
    <property type="match status" value="1"/>
</dbReference>
<accession>A0A849P5N5</accession>
<dbReference type="SUPFAM" id="SSF56801">
    <property type="entry name" value="Acetyl-CoA synthetase-like"/>
    <property type="match status" value="1"/>
</dbReference>
<gene>
    <name evidence="5" type="ORF">HKX39_09645</name>
</gene>
<dbReference type="GO" id="GO:0006631">
    <property type="term" value="P:fatty acid metabolic process"/>
    <property type="evidence" value="ECO:0007669"/>
    <property type="project" value="TreeGrafter"/>
</dbReference>
<dbReference type="Gene3D" id="3.40.50.12780">
    <property type="entry name" value="N-terminal domain of ligase-like"/>
    <property type="match status" value="1"/>
</dbReference>
<feature type="domain" description="AMP-dependent synthetase/ligase" evidence="3">
    <location>
        <begin position="17"/>
        <end position="402"/>
    </location>
</feature>
<comment type="similarity">
    <text evidence="1">Belongs to the ATP-dependent AMP-binding enzyme family.</text>
</comment>
<dbReference type="PANTHER" id="PTHR43201">
    <property type="entry name" value="ACYL-COA SYNTHETASE"/>
    <property type="match status" value="1"/>
</dbReference>
<dbReference type="PROSITE" id="PS00455">
    <property type="entry name" value="AMP_BINDING"/>
    <property type="match status" value="1"/>
</dbReference>
<evidence type="ECO:0000256" key="2">
    <source>
        <dbReference type="ARBA" id="ARBA00022598"/>
    </source>
</evidence>
<dbReference type="PANTHER" id="PTHR43201:SF5">
    <property type="entry name" value="MEDIUM-CHAIN ACYL-COA LIGASE ACSF2, MITOCHONDRIAL"/>
    <property type="match status" value="1"/>
</dbReference>
<dbReference type="InterPro" id="IPR025110">
    <property type="entry name" value="AMP-bd_C"/>
</dbReference>
<dbReference type="Gene3D" id="3.30.300.30">
    <property type="match status" value="1"/>
</dbReference>
<dbReference type="EMBL" id="JABGBN010000009">
    <property type="protein sequence ID" value="NOL52426.1"/>
    <property type="molecule type" value="Genomic_DNA"/>
</dbReference>